<dbReference type="GO" id="GO:0004722">
    <property type="term" value="F:protein serine/threonine phosphatase activity"/>
    <property type="evidence" value="ECO:0007669"/>
    <property type="project" value="UniProtKB-EC"/>
</dbReference>
<evidence type="ECO:0000256" key="1">
    <source>
        <dbReference type="SAM" id="MobiDB-lite"/>
    </source>
</evidence>
<dbReference type="CDD" id="cd07521">
    <property type="entry name" value="HAD_FCP1-like"/>
    <property type="match status" value="1"/>
</dbReference>
<dbReference type="Pfam" id="PF03031">
    <property type="entry name" value="NIF"/>
    <property type="match status" value="1"/>
</dbReference>
<dbReference type="InterPro" id="IPR004274">
    <property type="entry name" value="FCP1_dom"/>
</dbReference>
<dbReference type="Gene3D" id="3.40.50.1000">
    <property type="entry name" value="HAD superfamily/HAD-like"/>
    <property type="match status" value="1"/>
</dbReference>
<dbReference type="FunFam" id="3.40.50.1000:FF:000093">
    <property type="entry name" value="NLI interacting factor-like phosphatase family protein"/>
    <property type="match status" value="1"/>
</dbReference>
<dbReference type="InterPro" id="IPR023214">
    <property type="entry name" value="HAD_sf"/>
</dbReference>
<dbReference type="NCBIfam" id="TIGR02251">
    <property type="entry name" value="HIF-SF_euk"/>
    <property type="match status" value="1"/>
</dbReference>
<dbReference type="SMART" id="SM00577">
    <property type="entry name" value="CPDc"/>
    <property type="match status" value="1"/>
</dbReference>
<evidence type="ECO:0000259" key="2">
    <source>
        <dbReference type="PROSITE" id="PS50969"/>
    </source>
</evidence>
<keyword evidence="3" id="KW-0378">Hydrolase</keyword>
<evidence type="ECO:0000313" key="4">
    <source>
        <dbReference type="Proteomes" id="UP000244811"/>
    </source>
</evidence>
<accession>A0A976QVC2</accession>
<evidence type="ECO:0000313" key="3">
    <source>
        <dbReference type="EMBL" id="UKK01689.2"/>
    </source>
</evidence>
<reference evidence="3" key="1">
    <citation type="submission" date="2022-07" db="EMBL/GenBank/DDBJ databases">
        <title>Evaluation of T. orientalis genome assembly methods using nanopore sequencing and analysis of variation between genomes.</title>
        <authorList>
            <person name="Yam J."/>
            <person name="Micallef M.L."/>
            <person name="Liu M."/>
            <person name="Djordjevic S.P."/>
            <person name="Bogema D.R."/>
            <person name="Jenkins C."/>
        </authorList>
    </citation>
    <scope>NUCLEOTIDE SEQUENCE</scope>
    <source>
        <strain evidence="3">Goon Nure</strain>
    </source>
</reference>
<dbReference type="InterPro" id="IPR050365">
    <property type="entry name" value="TIM50"/>
</dbReference>
<protein>
    <submittedName>
        <fullName evidence="3">RNA polymerase II carboxyterminal domain phosphatase</fullName>
        <ecNumber evidence="3">3.1.3.16</ecNumber>
    </submittedName>
</protein>
<name>A0A976QVC2_THEOR</name>
<dbReference type="InterPro" id="IPR011948">
    <property type="entry name" value="Dullard_phosphatase"/>
</dbReference>
<dbReference type="AlphaFoldDB" id="A0A976QVC2"/>
<feature type="region of interest" description="Disordered" evidence="1">
    <location>
        <begin position="36"/>
        <end position="59"/>
    </location>
</feature>
<proteinExistence type="predicted"/>
<dbReference type="InterPro" id="IPR036412">
    <property type="entry name" value="HAD-like_sf"/>
</dbReference>
<dbReference type="EC" id="3.1.3.16" evidence="3"/>
<dbReference type="SUPFAM" id="SSF56784">
    <property type="entry name" value="HAD-like"/>
    <property type="match status" value="1"/>
</dbReference>
<dbReference type="EMBL" id="CP056071">
    <property type="protein sequence ID" value="UKK01689.2"/>
    <property type="molecule type" value="Genomic_DNA"/>
</dbReference>
<feature type="domain" description="FCP1 homology" evidence="2">
    <location>
        <begin position="87"/>
        <end position="245"/>
    </location>
</feature>
<gene>
    <name evidence="3" type="ORF">MACK_001042</name>
</gene>
<sequence>MPKTTSLKQLNKSTNQVLTTIPEDSITEFSTNLKANTSADSMRKQGQPAGNINKELNKSTNLIPKEETQVISVDPLHTVGKQKTTTLVSKRKTLVLDLDETLIHSSFEPIENYSFTLPILQDGVEKKIYVGKRPFVDEFLKITSKIYDIVIFTAGLKSYADPVIDKLDVDKVCKRRFFRDSCIYFNGYYIKDLSIVTKSLKDVIIIDNSPACYCLNPNNAIPILSWFDDSNDIELFNLLPLLNHLSKADDVTKILSNLTKEGSEISEP</sequence>
<dbReference type="PANTHER" id="PTHR12210">
    <property type="entry name" value="DULLARD PROTEIN PHOSPHATASE"/>
    <property type="match status" value="1"/>
</dbReference>
<dbReference type="PROSITE" id="PS50969">
    <property type="entry name" value="FCP1"/>
    <property type="match status" value="1"/>
</dbReference>
<organism evidence="3 4">
    <name type="scientific">Theileria orientalis</name>
    <dbReference type="NCBI Taxonomy" id="68886"/>
    <lineage>
        <taxon>Eukaryota</taxon>
        <taxon>Sar</taxon>
        <taxon>Alveolata</taxon>
        <taxon>Apicomplexa</taxon>
        <taxon>Aconoidasida</taxon>
        <taxon>Piroplasmida</taxon>
        <taxon>Theileriidae</taxon>
        <taxon>Theileria</taxon>
    </lineage>
</organism>
<dbReference type="Proteomes" id="UP000244811">
    <property type="component" value="Chromosome 2"/>
</dbReference>